<evidence type="ECO:0000313" key="2">
    <source>
        <dbReference type="WBParaSite" id="ACAC_0000659101-mRNA-1"/>
    </source>
</evidence>
<name>A0A0K0D932_ANGCA</name>
<reference evidence="2" key="2">
    <citation type="submission" date="2017-02" db="UniProtKB">
        <authorList>
            <consortium name="WormBaseParasite"/>
        </authorList>
    </citation>
    <scope>IDENTIFICATION</scope>
</reference>
<dbReference type="Proteomes" id="UP000035642">
    <property type="component" value="Unassembled WGS sequence"/>
</dbReference>
<organism evidence="1 2">
    <name type="scientific">Angiostrongylus cantonensis</name>
    <name type="common">Rat lungworm</name>
    <dbReference type="NCBI Taxonomy" id="6313"/>
    <lineage>
        <taxon>Eukaryota</taxon>
        <taxon>Metazoa</taxon>
        <taxon>Ecdysozoa</taxon>
        <taxon>Nematoda</taxon>
        <taxon>Chromadorea</taxon>
        <taxon>Rhabditida</taxon>
        <taxon>Rhabditina</taxon>
        <taxon>Rhabditomorpha</taxon>
        <taxon>Strongyloidea</taxon>
        <taxon>Metastrongylidae</taxon>
        <taxon>Angiostrongylus</taxon>
    </lineage>
</organism>
<evidence type="ECO:0000313" key="1">
    <source>
        <dbReference type="Proteomes" id="UP000035642"/>
    </source>
</evidence>
<reference evidence="1" key="1">
    <citation type="submission" date="2012-09" db="EMBL/GenBank/DDBJ databases">
        <authorList>
            <person name="Martin A.A."/>
        </authorList>
    </citation>
    <scope>NUCLEOTIDE SEQUENCE</scope>
</reference>
<dbReference type="WBParaSite" id="ACAC_0000659101-mRNA-1">
    <property type="protein sequence ID" value="ACAC_0000659101-mRNA-1"/>
    <property type="gene ID" value="ACAC_0000659101"/>
</dbReference>
<dbReference type="AlphaFoldDB" id="A0A0K0D932"/>
<keyword evidence="1" id="KW-1185">Reference proteome</keyword>
<proteinExistence type="predicted"/>
<sequence length="67" mass="8064">MTGLKTLLYWQPKKTDQILQSCSCSFDTGFYDDVFFFSEKWSVEDKVFSSRPFYPDIEQMRFKNVQE</sequence>
<protein>
    <submittedName>
        <fullName evidence="2">Neur_chan_LBD domain-containing protein</fullName>
    </submittedName>
</protein>
<accession>A0A0K0D932</accession>